<dbReference type="Pfam" id="PF01546">
    <property type="entry name" value="Peptidase_M20"/>
    <property type="match status" value="1"/>
</dbReference>
<evidence type="ECO:0000256" key="2">
    <source>
        <dbReference type="ARBA" id="ARBA00022723"/>
    </source>
</evidence>
<reference evidence="6 7" key="1">
    <citation type="submission" date="2020-01" db="EMBL/GenBank/DDBJ databases">
        <authorList>
            <person name="Deng T."/>
        </authorList>
    </citation>
    <scope>NUCLEOTIDE SEQUENCE [LARGE SCALE GENOMIC DNA]</scope>
    <source>
        <strain evidence="6 7">5221</strain>
    </source>
</reference>
<dbReference type="Gene3D" id="3.40.630.10">
    <property type="entry name" value="Zn peptidases"/>
    <property type="match status" value="1"/>
</dbReference>
<sequence length="398" mass="40823">MTAAEARVLERIDPAALTALTVQFVNAGGENPPGDEQGSVDALTIAAAAAGLASKTEEVAPGRPNLTVDLPGGKGPGLMFLGHSDVVPAGTGWTGDPFAATVAGGRITGRGACDMKGGLAAVLAAMSALREEGVALSGPVSLVCTVDEEDLDLGIRAYVAQESALPAGRRRRWAGCVVAEPTNLETVIACRGDAYFRIRVRGVPAHSGRPEDGRNAIDAAARIVDLIRADHAALAAAPEDLIGAGTWNVGTIEGGQATTTVPAHCNLTADRRLLPGEDPEAIRVELVRRIEAAGITGDGIAVEVEEAMFMPGFRTAADHPLTAAAGAALRAVGREPRLSGWTAACDGGFIDRDLGVPTVVLGPGDLNAQAHQVDERVEVDDLLAAARAYALLALRTLA</sequence>
<proteinExistence type="predicted"/>
<dbReference type="CDD" id="cd08659">
    <property type="entry name" value="M20_ArgE_DapE-like"/>
    <property type="match status" value="1"/>
</dbReference>
<evidence type="ECO:0000256" key="3">
    <source>
        <dbReference type="ARBA" id="ARBA00022801"/>
    </source>
</evidence>
<dbReference type="GO" id="GO:0046872">
    <property type="term" value="F:metal ion binding"/>
    <property type="evidence" value="ECO:0007669"/>
    <property type="project" value="UniProtKB-KW"/>
</dbReference>
<dbReference type="SUPFAM" id="SSF55031">
    <property type="entry name" value="Bacterial exopeptidase dimerisation domain"/>
    <property type="match status" value="1"/>
</dbReference>
<dbReference type="AlphaFoldDB" id="A0A6N9H3N2"/>
<protein>
    <submittedName>
        <fullName evidence="6">M20/M25/M40 family metallo-hydrolase</fullName>
    </submittedName>
</protein>
<evidence type="ECO:0000256" key="1">
    <source>
        <dbReference type="ARBA" id="ARBA00001947"/>
    </source>
</evidence>
<dbReference type="Pfam" id="PF07687">
    <property type="entry name" value="M20_dimer"/>
    <property type="match status" value="1"/>
</dbReference>
<dbReference type="InterPro" id="IPR001261">
    <property type="entry name" value="ArgE/DapE_CS"/>
</dbReference>
<dbReference type="PROSITE" id="PS00758">
    <property type="entry name" value="ARGE_DAPE_CPG2_1"/>
    <property type="match status" value="1"/>
</dbReference>
<evidence type="ECO:0000256" key="4">
    <source>
        <dbReference type="ARBA" id="ARBA00022833"/>
    </source>
</evidence>
<keyword evidence="2" id="KW-0479">Metal-binding</keyword>
<dbReference type="GO" id="GO:0016787">
    <property type="term" value="F:hydrolase activity"/>
    <property type="evidence" value="ECO:0007669"/>
    <property type="project" value="UniProtKB-KW"/>
</dbReference>
<dbReference type="PANTHER" id="PTHR43808">
    <property type="entry name" value="ACETYLORNITHINE DEACETYLASE"/>
    <property type="match status" value="1"/>
</dbReference>
<keyword evidence="7" id="KW-1185">Reference proteome</keyword>
<evidence type="ECO:0000259" key="5">
    <source>
        <dbReference type="Pfam" id="PF07687"/>
    </source>
</evidence>
<dbReference type="EMBL" id="WWEQ01000002">
    <property type="protein sequence ID" value="MYM18555.1"/>
    <property type="molecule type" value="Genomic_DNA"/>
</dbReference>
<comment type="caution">
    <text evidence="6">The sequence shown here is derived from an EMBL/GenBank/DDBJ whole genome shotgun (WGS) entry which is preliminary data.</text>
</comment>
<keyword evidence="3 6" id="KW-0378">Hydrolase</keyword>
<dbReference type="Gene3D" id="3.30.70.360">
    <property type="match status" value="1"/>
</dbReference>
<organism evidence="6 7">
    <name type="scientific">Brevibacterium rongguiense</name>
    <dbReference type="NCBI Taxonomy" id="2695267"/>
    <lineage>
        <taxon>Bacteria</taxon>
        <taxon>Bacillati</taxon>
        <taxon>Actinomycetota</taxon>
        <taxon>Actinomycetes</taxon>
        <taxon>Micrococcales</taxon>
        <taxon>Brevibacteriaceae</taxon>
        <taxon>Brevibacterium</taxon>
    </lineage>
</organism>
<keyword evidence="4" id="KW-0862">Zinc</keyword>
<evidence type="ECO:0000313" key="6">
    <source>
        <dbReference type="EMBL" id="MYM18555.1"/>
    </source>
</evidence>
<accession>A0A6N9H3N2</accession>
<dbReference type="InterPro" id="IPR050072">
    <property type="entry name" value="Peptidase_M20A"/>
</dbReference>
<name>A0A6N9H3N2_9MICO</name>
<dbReference type="InterPro" id="IPR011650">
    <property type="entry name" value="Peptidase_M20_dimer"/>
</dbReference>
<dbReference type="SUPFAM" id="SSF53187">
    <property type="entry name" value="Zn-dependent exopeptidases"/>
    <property type="match status" value="1"/>
</dbReference>
<gene>
    <name evidence="6" type="ORF">GSY69_00815</name>
</gene>
<evidence type="ECO:0000313" key="7">
    <source>
        <dbReference type="Proteomes" id="UP000469215"/>
    </source>
</evidence>
<feature type="domain" description="Peptidase M20 dimerisation" evidence="5">
    <location>
        <begin position="191"/>
        <end position="294"/>
    </location>
</feature>
<dbReference type="InterPro" id="IPR002933">
    <property type="entry name" value="Peptidase_M20"/>
</dbReference>
<comment type="cofactor">
    <cofactor evidence="1">
        <name>Zn(2+)</name>
        <dbReference type="ChEBI" id="CHEBI:29105"/>
    </cofactor>
</comment>
<dbReference type="InterPro" id="IPR036264">
    <property type="entry name" value="Bact_exopeptidase_dim_dom"/>
</dbReference>
<dbReference type="Proteomes" id="UP000469215">
    <property type="component" value="Unassembled WGS sequence"/>
</dbReference>